<proteinExistence type="predicted"/>
<comment type="caution">
    <text evidence="3">The sequence shown here is derived from an EMBL/GenBank/DDBJ whole genome shotgun (WGS) entry which is preliminary data.</text>
</comment>
<dbReference type="InterPro" id="IPR004330">
    <property type="entry name" value="FAR1_DNA_bnd_dom"/>
</dbReference>
<dbReference type="STRING" id="3818.A0A445DMH0"/>
<dbReference type="EMBL" id="SDMP01000003">
    <property type="protein sequence ID" value="RYR64379.1"/>
    <property type="molecule type" value="Genomic_DNA"/>
</dbReference>
<feature type="domain" description="FAR1" evidence="1">
    <location>
        <begin position="55"/>
        <end position="145"/>
    </location>
</feature>
<keyword evidence="4" id="KW-1185">Reference proteome</keyword>
<evidence type="ECO:0000259" key="1">
    <source>
        <dbReference type="Pfam" id="PF03101"/>
    </source>
</evidence>
<dbReference type="InterPro" id="IPR018289">
    <property type="entry name" value="MULE_transposase_dom"/>
</dbReference>
<sequence length="388" mass="45758">MDEDDTNVEPMFDYHGFDEGYNIDSLEDIVMIEFWNIRDEYVCHFHFSDVNITFEFYNRYARPRGFSARKNRTRKSRASVLKLKNFVCHREGFRPQNNNGIGNFKKKPTPETRCGYSAMMEIRLDAPSDRWFISYFSDEHSHPLLDPRLTGLFRGHRFMSEADIGHMINMEKAKQRRQLPSDAYADLKYLEDQATNDPSLYFNYHVDADGTLYNLFWCNSLSRANYSLFGDVLPFDATYKRNKYMCPLVVFSGVNHHNQIIIFAVALICDEKKDTYRWLLQQLKVAMNGKAPVLVITNGDLSMKFAIEKEFSNAHHRLCAWHLIRNAISNIGKPQFTSMFKKCMLCDYEIDVFRQKWFEMVEGFGVENKSWVLDMYKKRHSWSTAHIR</sequence>
<dbReference type="AlphaFoldDB" id="A0A445DMH0"/>
<dbReference type="Pfam" id="PF03101">
    <property type="entry name" value="FAR1"/>
    <property type="match status" value="1"/>
</dbReference>
<feature type="domain" description="MULE transposase" evidence="2">
    <location>
        <begin position="232"/>
        <end position="326"/>
    </location>
</feature>
<protein>
    <submittedName>
        <fullName evidence="3">Uncharacterized protein</fullName>
    </submittedName>
</protein>
<accession>A0A445DMH0</accession>
<dbReference type="Pfam" id="PF10551">
    <property type="entry name" value="MULE"/>
    <property type="match status" value="1"/>
</dbReference>
<gene>
    <name evidence="3" type="ORF">Ahy_A03g010494</name>
</gene>
<dbReference type="PANTHER" id="PTHR47718:SF15">
    <property type="entry name" value="PROTEIN FAR1-RELATED SEQUENCE 5-LIKE"/>
    <property type="match status" value="1"/>
</dbReference>
<name>A0A445DMH0_ARAHY</name>
<reference evidence="3 4" key="1">
    <citation type="submission" date="2019-01" db="EMBL/GenBank/DDBJ databases">
        <title>Sequencing of cultivated peanut Arachis hypogaea provides insights into genome evolution and oil improvement.</title>
        <authorList>
            <person name="Chen X."/>
        </authorList>
    </citation>
    <scope>NUCLEOTIDE SEQUENCE [LARGE SCALE GENOMIC DNA]</scope>
    <source>
        <strain evidence="4">cv. Fuhuasheng</strain>
        <tissue evidence="3">Leaves</tissue>
    </source>
</reference>
<organism evidence="3 4">
    <name type="scientific">Arachis hypogaea</name>
    <name type="common">Peanut</name>
    <dbReference type="NCBI Taxonomy" id="3818"/>
    <lineage>
        <taxon>Eukaryota</taxon>
        <taxon>Viridiplantae</taxon>
        <taxon>Streptophyta</taxon>
        <taxon>Embryophyta</taxon>
        <taxon>Tracheophyta</taxon>
        <taxon>Spermatophyta</taxon>
        <taxon>Magnoliopsida</taxon>
        <taxon>eudicotyledons</taxon>
        <taxon>Gunneridae</taxon>
        <taxon>Pentapetalae</taxon>
        <taxon>rosids</taxon>
        <taxon>fabids</taxon>
        <taxon>Fabales</taxon>
        <taxon>Fabaceae</taxon>
        <taxon>Papilionoideae</taxon>
        <taxon>50 kb inversion clade</taxon>
        <taxon>dalbergioids sensu lato</taxon>
        <taxon>Dalbergieae</taxon>
        <taxon>Pterocarpus clade</taxon>
        <taxon>Arachis</taxon>
    </lineage>
</organism>
<evidence type="ECO:0000259" key="2">
    <source>
        <dbReference type="Pfam" id="PF10551"/>
    </source>
</evidence>
<dbReference type="PANTHER" id="PTHR47718">
    <property type="entry name" value="OS01G0519700 PROTEIN"/>
    <property type="match status" value="1"/>
</dbReference>
<evidence type="ECO:0000313" key="3">
    <source>
        <dbReference type="EMBL" id="RYR64379.1"/>
    </source>
</evidence>
<dbReference type="Proteomes" id="UP000289738">
    <property type="component" value="Chromosome A03"/>
</dbReference>
<evidence type="ECO:0000313" key="4">
    <source>
        <dbReference type="Proteomes" id="UP000289738"/>
    </source>
</evidence>